<keyword evidence="3" id="KW-1185">Reference proteome</keyword>
<reference evidence="2 3" key="1">
    <citation type="submission" date="2013-11" db="EMBL/GenBank/DDBJ databases">
        <title>Draft genome of the bovine lungworm Dictyocaulus viviparus.</title>
        <authorList>
            <person name="Mitreva M."/>
        </authorList>
    </citation>
    <scope>NUCLEOTIDE SEQUENCE [LARGE SCALE GENOMIC DNA]</scope>
    <source>
        <strain evidence="2 3">HannoverDv2000</strain>
    </source>
</reference>
<protein>
    <submittedName>
        <fullName evidence="2">Uncharacterized protein</fullName>
    </submittedName>
</protein>
<keyword evidence="1" id="KW-0472">Membrane</keyword>
<evidence type="ECO:0000256" key="1">
    <source>
        <dbReference type="SAM" id="Phobius"/>
    </source>
</evidence>
<evidence type="ECO:0000313" key="3">
    <source>
        <dbReference type="Proteomes" id="UP000053766"/>
    </source>
</evidence>
<name>A0A0D8XAW7_DICVI</name>
<dbReference type="Proteomes" id="UP000053766">
    <property type="component" value="Unassembled WGS sequence"/>
</dbReference>
<accession>A0A0D8XAW7</accession>
<sequence length="47" mass="5439">MQTTVWCDNNLWFLLRTSSILIACNLFIAIILHRSSRTNQKYHTASG</sequence>
<reference evidence="3" key="2">
    <citation type="journal article" date="2016" name="Sci. Rep.">
        <title>Dictyocaulus viviparus genome, variome and transcriptome elucidate lungworm biology and support future intervention.</title>
        <authorList>
            <person name="McNulty S.N."/>
            <person name="Strube C."/>
            <person name="Rosa B.A."/>
            <person name="Martin J.C."/>
            <person name="Tyagi R."/>
            <person name="Choi Y.J."/>
            <person name="Wang Q."/>
            <person name="Hallsworth Pepin K."/>
            <person name="Zhang X."/>
            <person name="Ozersky P."/>
            <person name="Wilson R.K."/>
            <person name="Sternberg P.W."/>
            <person name="Gasser R.B."/>
            <person name="Mitreva M."/>
        </authorList>
    </citation>
    <scope>NUCLEOTIDE SEQUENCE [LARGE SCALE GENOMIC DNA]</scope>
    <source>
        <strain evidence="3">HannoverDv2000</strain>
    </source>
</reference>
<gene>
    <name evidence="2" type="ORF">DICVIV_13255</name>
</gene>
<dbReference type="EMBL" id="KN717015">
    <property type="protein sequence ID" value="KJH40784.1"/>
    <property type="molecule type" value="Genomic_DNA"/>
</dbReference>
<keyword evidence="1" id="KW-0812">Transmembrane</keyword>
<proteinExistence type="predicted"/>
<evidence type="ECO:0000313" key="2">
    <source>
        <dbReference type="EMBL" id="KJH40784.1"/>
    </source>
</evidence>
<feature type="transmembrane region" description="Helical" evidence="1">
    <location>
        <begin position="12"/>
        <end position="32"/>
    </location>
</feature>
<keyword evidence="1" id="KW-1133">Transmembrane helix</keyword>
<dbReference type="AlphaFoldDB" id="A0A0D8XAW7"/>
<organism evidence="2 3">
    <name type="scientific">Dictyocaulus viviparus</name>
    <name type="common">Bovine lungworm</name>
    <dbReference type="NCBI Taxonomy" id="29172"/>
    <lineage>
        <taxon>Eukaryota</taxon>
        <taxon>Metazoa</taxon>
        <taxon>Ecdysozoa</taxon>
        <taxon>Nematoda</taxon>
        <taxon>Chromadorea</taxon>
        <taxon>Rhabditida</taxon>
        <taxon>Rhabditina</taxon>
        <taxon>Rhabditomorpha</taxon>
        <taxon>Strongyloidea</taxon>
        <taxon>Metastrongylidae</taxon>
        <taxon>Dictyocaulus</taxon>
    </lineage>
</organism>